<feature type="region of interest" description="Disordered" evidence="1">
    <location>
        <begin position="127"/>
        <end position="211"/>
    </location>
</feature>
<dbReference type="EMBL" id="GEVI01005359">
    <property type="protein sequence ID" value="JAU26961.1"/>
    <property type="molecule type" value="Transcribed_RNA"/>
</dbReference>
<name>A0A1J3E485_NOCCA</name>
<evidence type="ECO:0000256" key="1">
    <source>
        <dbReference type="SAM" id="MobiDB-lite"/>
    </source>
</evidence>
<accession>A0A1J3E485</accession>
<protein>
    <submittedName>
        <fullName evidence="2">Uncharacterized protein</fullName>
    </submittedName>
</protein>
<sequence length="211" mass="23106">METPSLKRGVLESFLGSLIQALAAETVTVLAKSIELSLQTGTFRDGFPRELYTNGRLTMLPLHTLKKAKDENEDASEGKEDDNDDDDDDDGGDGDNDEQSEEVGRITAGIGRNLVNVFLLLQSFGASGNNNNNNTRHSDSTGLASETSPLDANDLTINQSDVESSGPEEEDGAMSLGNRIRVQRRILLGRSVSRRRRDRDREANQNSDNPR</sequence>
<feature type="region of interest" description="Disordered" evidence="1">
    <location>
        <begin position="64"/>
        <end position="101"/>
    </location>
</feature>
<evidence type="ECO:0000313" key="2">
    <source>
        <dbReference type="EMBL" id="JAU26961.1"/>
    </source>
</evidence>
<dbReference type="AlphaFoldDB" id="A0A1J3E485"/>
<proteinExistence type="predicted"/>
<organism evidence="2">
    <name type="scientific">Noccaea caerulescens</name>
    <name type="common">Alpine penny-cress</name>
    <name type="synonym">Thlaspi caerulescens</name>
    <dbReference type="NCBI Taxonomy" id="107243"/>
    <lineage>
        <taxon>Eukaryota</taxon>
        <taxon>Viridiplantae</taxon>
        <taxon>Streptophyta</taxon>
        <taxon>Embryophyta</taxon>
        <taxon>Tracheophyta</taxon>
        <taxon>Spermatophyta</taxon>
        <taxon>Magnoliopsida</taxon>
        <taxon>eudicotyledons</taxon>
        <taxon>Gunneridae</taxon>
        <taxon>Pentapetalae</taxon>
        <taxon>rosids</taxon>
        <taxon>malvids</taxon>
        <taxon>Brassicales</taxon>
        <taxon>Brassicaceae</taxon>
        <taxon>Coluteocarpeae</taxon>
        <taxon>Noccaea</taxon>
    </lineage>
</organism>
<reference evidence="2" key="1">
    <citation type="submission" date="2016-07" db="EMBL/GenBank/DDBJ databases">
        <title>De novo transcriptome assembly of four accessions of the metal hyperaccumulator plant Noccaea caerulescens.</title>
        <authorList>
            <person name="Blande D."/>
            <person name="Halimaa P."/>
            <person name="Tervahauta A.I."/>
            <person name="Aarts M.G."/>
            <person name="Karenlampi S.O."/>
        </authorList>
    </citation>
    <scope>NUCLEOTIDE SEQUENCE</scope>
</reference>
<feature type="compositionally biased region" description="Acidic residues" evidence="1">
    <location>
        <begin position="71"/>
        <end position="101"/>
    </location>
</feature>
<gene>
    <name evidence="2" type="ORF">GA_TR6295_c0_g1_i1_g.20809</name>
</gene>
<feature type="compositionally biased region" description="Polar residues" evidence="1">
    <location>
        <begin position="140"/>
        <end position="163"/>
    </location>
</feature>